<evidence type="ECO:0000313" key="4">
    <source>
        <dbReference type="Proteomes" id="UP000235836"/>
    </source>
</evidence>
<dbReference type="EMBL" id="PNHG01000007">
    <property type="protein sequence ID" value="PMC64349.1"/>
    <property type="molecule type" value="Genomic_DNA"/>
</dbReference>
<sequence>MEFSDYAEQFRRRTAHRMAEFEKVLKQSQRQMEELVRQQELAKEMNIQKPPPVTPQGVYRGFRPGKVQGVLRKEGPTENRG</sequence>
<reference evidence="3 4" key="1">
    <citation type="submission" date="2017-09" db="EMBL/GenBank/DDBJ databases">
        <title>Bacterial strain isolated from the female urinary microbiota.</title>
        <authorList>
            <person name="Thomas-White K."/>
            <person name="Kumar N."/>
            <person name="Forster S."/>
            <person name="Putonti C."/>
            <person name="Lawley T."/>
            <person name="Wolfe A.J."/>
        </authorList>
    </citation>
    <scope>NUCLEOTIDE SEQUENCE [LARGE SCALE GENOMIC DNA]</scope>
    <source>
        <strain evidence="3 4">UMB0792</strain>
    </source>
</reference>
<accession>A0A2N6T4W0</accession>
<feature type="compositionally biased region" description="Basic and acidic residues" evidence="2">
    <location>
        <begin position="71"/>
        <end position="81"/>
    </location>
</feature>
<name>A0A2N6T4W0_9CORY</name>
<dbReference type="AlphaFoldDB" id="A0A2N6T4W0"/>
<evidence type="ECO:0000256" key="1">
    <source>
        <dbReference type="SAM" id="Coils"/>
    </source>
</evidence>
<keyword evidence="4" id="KW-1185">Reference proteome</keyword>
<evidence type="ECO:0000256" key="2">
    <source>
        <dbReference type="SAM" id="MobiDB-lite"/>
    </source>
</evidence>
<protein>
    <submittedName>
        <fullName evidence="3">Uncharacterized protein</fullName>
    </submittedName>
</protein>
<comment type="caution">
    <text evidence="3">The sequence shown here is derived from an EMBL/GenBank/DDBJ whole genome shotgun (WGS) entry which is preliminary data.</text>
</comment>
<dbReference type="Proteomes" id="UP000235836">
    <property type="component" value="Unassembled WGS sequence"/>
</dbReference>
<feature type="coiled-coil region" evidence="1">
    <location>
        <begin position="18"/>
        <end position="45"/>
    </location>
</feature>
<dbReference type="RefSeq" id="WP_034664196.1">
    <property type="nucleotide sequence ID" value="NZ_PNHG01000007.1"/>
</dbReference>
<evidence type="ECO:0000313" key="3">
    <source>
        <dbReference type="EMBL" id="PMC64349.1"/>
    </source>
</evidence>
<feature type="region of interest" description="Disordered" evidence="2">
    <location>
        <begin position="48"/>
        <end position="81"/>
    </location>
</feature>
<gene>
    <name evidence="3" type="ORF">CJ203_06295</name>
</gene>
<organism evidence="3 4">
    <name type="scientific">Corynebacterium tuscaniense</name>
    <dbReference type="NCBI Taxonomy" id="302449"/>
    <lineage>
        <taxon>Bacteria</taxon>
        <taxon>Bacillati</taxon>
        <taxon>Actinomycetota</taxon>
        <taxon>Actinomycetes</taxon>
        <taxon>Mycobacteriales</taxon>
        <taxon>Corynebacteriaceae</taxon>
        <taxon>Corynebacterium</taxon>
    </lineage>
</organism>
<keyword evidence="1" id="KW-0175">Coiled coil</keyword>
<proteinExistence type="predicted"/>